<keyword evidence="8" id="KW-0449">Lipoprotein</keyword>
<keyword evidence="2" id="KW-0645">Protease</keyword>
<protein>
    <submittedName>
        <fullName evidence="8">Lipoprotein signal peptidase</fullName>
        <ecNumber evidence="8">3.4.23.36</ecNumber>
    </submittedName>
</protein>
<comment type="caution">
    <text evidence="8">The sequence shown here is derived from an EMBL/GenBank/DDBJ whole genome shotgun (WGS) entry which is preliminary data.</text>
</comment>
<organism evidence="8">
    <name type="scientific">bioreactor metagenome</name>
    <dbReference type="NCBI Taxonomy" id="1076179"/>
    <lineage>
        <taxon>unclassified sequences</taxon>
        <taxon>metagenomes</taxon>
        <taxon>ecological metagenomes</taxon>
    </lineage>
</organism>
<dbReference type="AlphaFoldDB" id="A0A644ZV81"/>
<sequence length="156" mass="16755">MKKYPVSRTAVFLTAAVFSFLVDHLTKIAAQRLAWKTSFNEGVSFGLFNSVDPAALSAANIVILFVLLILCIRSSGRRGPAFYLGCGMMFGGTAGNLADRLAHGRVIDWLPLPFSEFFFRSGLWVNAADIFLTAGSATVILALWMAAGADKGSEAD</sequence>
<dbReference type="Pfam" id="PF01252">
    <property type="entry name" value="Peptidase_A8"/>
    <property type="match status" value="1"/>
</dbReference>
<evidence type="ECO:0000313" key="8">
    <source>
        <dbReference type="EMBL" id="MPM44677.1"/>
    </source>
</evidence>
<name>A0A644ZV81_9ZZZZ</name>
<evidence type="ECO:0000256" key="3">
    <source>
        <dbReference type="ARBA" id="ARBA00022692"/>
    </source>
</evidence>
<dbReference type="GO" id="GO:0016020">
    <property type="term" value="C:membrane"/>
    <property type="evidence" value="ECO:0007669"/>
    <property type="project" value="InterPro"/>
</dbReference>
<feature type="transmembrane region" description="Helical" evidence="7">
    <location>
        <begin position="123"/>
        <end position="147"/>
    </location>
</feature>
<keyword evidence="1" id="KW-1003">Cell membrane</keyword>
<keyword evidence="6 7" id="KW-0472">Membrane</keyword>
<evidence type="ECO:0000256" key="6">
    <source>
        <dbReference type="ARBA" id="ARBA00023136"/>
    </source>
</evidence>
<evidence type="ECO:0000256" key="2">
    <source>
        <dbReference type="ARBA" id="ARBA00022670"/>
    </source>
</evidence>
<dbReference type="GO" id="GO:0004190">
    <property type="term" value="F:aspartic-type endopeptidase activity"/>
    <property type="evidence" value="ECO:0007669"/>
    <property type="project" value="UniProtKB-EC"/>
</dbReference>
<dbReference type="PRINTS" id="PR00781">
    <property type="entry name" value="LIPOSIGPTASE"/>
</dbReference>
<evidence type="ECO:0000256" key="1">
    <source>
        <dbReference type="ARBA" id="ARBA00022475"/>
    </source>
</evidence>
<keyword evidence="3 7" id="KW-0812">Transmembrane</keyword>
<dbReference type="InterPro" id="IPR001872">
    <property type="entry name" value="Peptidase_A8"/>
</dbReference>
<dbReference type="PANTHER" id="PTHR33695">
    <property type="entry name" value="LIPOPROTEIN SIGNAL PEPTIDASE"/>
    <property type="match status" value="1"/>
</dbReference>
<evidence type="ECO:0000256" key="4">
    <source>
        <dbReference type="ARBA" id="ARBA00022801"/>
    </source>
</evidence>
<keyword evidence="5 7" id="KW-1133">Transmembrane helix</keyword>
<dbReference type="EMBL" id="VSSQ01010570">
    <property type="protein sequence ID" value="MPM44677.1"/>
    <property type="molecule type" value="Genomic_DNA"/>
</dbReference>
<dbReference type="EC" id="3.4.23.36" evidence="8"/>
<evidence type="ECO:0000256" key="5">
    <source>
        <dbReference type="ARBA" id="ARBA00022989"/>
    </source>
</evidence>
<evidence type="ECO:0000256" key="7">
    <source>
        <dbReference type="SAM" id="Phobius"/>
    </source>
</evidence>
<dbReference type="PANTHER" id="PTHR33695:SF1">
    <property type="entry name" value="LIPOPROTEIN SIGNAL PEPTIDASE"/>
    <property type="match status" value="1"/>
</dbReference>
<reference evidence="8" key="1">
    <citation type="submission" date="2019-08" db="EMBL/GenBank/DDBJ databases">
        <authorList>
            <person name="Kucharzyk K."/>
            <person name="Murdoch R.W."/>
            <person name="Higgins S."/>
            <person name="Loffler F."/>
        </authorList>
    </citation>
    <scope>NUCLEOTIDE SEQUENCE</scope>
</reference>
<proteinExistence type="predicted"/>
<gene>
    <name evidence="8" type="primary">lspA_27</name>
    <name evidence="8" type="ORF">SDC9_91356</name>
</gene>
<accession>A0A644ZV81</accession>
<feature type="transmembrane region" description="Helical" evidence="7">
    <location>
        <begin position="81"/>
        <end position="103"/>
    </location>
</feature>
<feature type="transmembrane region" description="Helical" evidence="7">
    <location>
        <begin position="54"/>
        <end position="72"/>
    </location>
</feature>
<dbReference type="GO" id="GO:0006508">
    <property type="term" value="P:proteolysis"/>
    <property type="evidence" value="ECO:0007669"/>
    <property type="project" value="UniProtKB-KW"/>
</dbReference>
<keyword evidence="4 8" id="KW-0378">Hydrolase</keyword>